<dbReference type="EMBL" id="UHIC01000001">
    <property type="protein sequence ID" value="SUO94500.1"/>
    <property type="molecule type" value="Genomic_DNA"/>
</dbReference>
<dbReference type="FunFam" id="1.10.287.130:FF:000001">
    <property type="entry name" value="Two-component sensor histidine kinase"/>
    <property type="match status" value="1"/>
</dbReference>
<protein>
    <recommendedName>
        <fullName evidence="2">histidine kinase</fullName>
        <ecNumber evidence="2">2.7.13.3</ecNumber>
    </recommendedName>
</protein>
<evidence type="ECO:0000259" key="8">
    <source>
        <dbReference type="PROSITE" id="PS50109"/>
    </source>
</evidence>
<keyword evidence="10" id="KW-1185">Reference proteome</keyword>
<dbReference type="Pfam" id="PF00512">
    <property type="entry name" value="HisKA"/>
    <property type="match status" value="1"/>
</dbReference>
<dbReference type="GO" id="GO:0004721">
    <property type="term" value="F:phosphoprotein phosphatase activity"/>
    <property type="evidence" value="ECO:0007669"/>
    <property type="project" value="TreeGrafter"/>
</dbReference>
<dbReference type="InterPro" id="IPR003661">
    <property type="entry name" value="HisK_dim/P_dom"/>
</dbReference>
<evidence type="ECO:0000256" key="3">
    <source>
        <dbReference type="ARBA" id="ARBA00022553"/>
    </source>
</evidence>
<dbReference type="InterPro" id="IPR035965">
    <property type="entry name" value="PAS-like_dom_sf"/>
</dbReference>
<evidence type="ECO:0000256" key="5">
    <source>
        <dbReference type="ARBA" id="ARBA00022777"/>
    </source>
</evidence>
<dbReference type="Gene3D" id="3.30.565.10">
    <property type="entry name" value="Histidine kinase-like ATPase, C-terminal domain"/>
    <property type="match status" value="1"/>
</dbReference>
<gene>
    <name evidence="9" type="primary">phoR</name>
    <name evidence="9" type="ORF">NCTC13337_00779</name>
</gene>
<keyword evidence="6" id="KW-0902">Two-component regulatory system</keyword>
<dbReference type="PANTHER" id="PTHR45453">
    <property type="entry name" value="PHOSPHATE REGULON SENSOR PROTEIN PHOR"/>
    <property type="match status" value="1"/>
</dbReference>
<dbReference type="PANTHER" id="PTHR45453:SF1">
    <property type="entry name" value="PHOSPHATE REGULON SENSOR PROTEIN PHOR"/>
    <property type="match status" value="1"/>
</dbReference>
<evidence type="ECO:0000313" key="9">
    <source>
        <dbReference type="EMBL" id="SUO94500.1"/>
    </source>
</evidence>
<dbReference type="GO" id="GO:0005886">
    <property type="term" value="C:plasma membrane"/>
    <property type="evidence" value="ECO:0007669"/>
    <property type="project" value="TreeGrafter"/>
</dbReference>
<keyword evidence="4 9" id="KW-0808">Transferase</keyword>
<dbReference type="InterPro" id="IPR000014">
    <property type="entry name" value="PAS"/>
</dbReference>
<dbReference type="SMART" id="SM00388">
    <property type="entry name" value="HisKA"/>
    <property type="match status" value="1"/>
</dbReference>
<evidence type="ECO:0000256" key="7">
    <source>
        <dbReference type="ARBA" id="ARBA00023136"/>
    </source>
</evidence>
<proteinExistence type="predicted"/>
<dbReference type="Gene3D" id="1.10.287.130">
    <property type="match status" value="1"/>
</dbReference>
<dbReference type="OrthoDB" id="9813151at2"/>
<dbReference type="InterPro" id="IPR003594">
    <property type="entry name" value="HATPase_dom"/>
</dbReference>
<evidence type="ECO:0000256" key="6">
    <source>
        <dbReference type="ARBA" id="ARBA00023012"/>
    </source>
</evidence>
<comment type="catalytic activity">
    <reaction evidence="1">
        <text>ATP + protein L-histidine = ADP + protein N-phospho-L-histidine.</text>
        <dbReference type="EC" id="2.7.13.3"/>
    </reaction>
</comment>
<dbReference type="CDD" id="cd00130">
    <property type="entry name" value="PAS"/>
    <property type="match status" value="1"/>
</dbReference>
<dbReference type="GO" id="GO:0000155">
    <property type="term" value="F:phosphorelay sensor kinase activity"/>
    <property type="evidence" value="ECO:0007669"/>
    <property type="project" value="InterPro"/>
</dbReference>
<dbReference type="InterPro" id="IPR050351">
    <property type="entry name" value="BphY/WalK/GraS-like"/>
</dbReference>
<dbReference type="InterPro" id="IPR036890">
    <property type="entry name" value="HATPase_C_sf"/>
</dbReference>
<dbReference type="AlphaFoldDB" id="A0A380MPF2"/>
<feature type="domain" description="Histidine kinase" evidence="8">
    <location>
        <begin position="203"/>
        <end position="361"/>
    </location>
</feature>
<keyword evidence="7" id="KW-0472">Membrane</keyword>
<dbReference type="Gene3D" id="3.30.450.20">
    <property type="entry name" value="PAS domain"/>
    <property type="match status" value="1"/>
</dbReference>
<dbReference type="SUPFAM" id="SSF55785">
    <property type="entry name" value="PYP-like sensor domain (PAS domain)"/>
    <property type="match status" value="1"/>
</dbReference>
<dbReference type="SUPFAM" id="SSF55874">
    <property type="entry name" value="ATPase domain of HSP90 chaperone/DNA topoisomerase II/histidine kinase"/>
    <property type="match status" value="1"/>
</dbReference>
<accession>A0A380MPF2</accession>
<reference evidence="9 10" key="1">
    <citation type="submission" date="2018-06" db="EMBL/GenBank/DDBJ databases">
        <authorList>
            <consortium name="Pathogen Informatics"/>
            <person name="Doyle S."/>
        </authorList>
    </citation>
    <scope>NUCLEOTIDE SEQUENCE [LARGE SCALE GENOMIC DNA]</scope>
    <source>
        <strain evidence="9 10">NCTC13337</strain>
    </source>
</reference>
<evidence type="ECO:0000313" key="10">
    <source>
        <dbReference type="Proteomes" id="UP000254601"/>
    </source>
</evidence>
<sequence length="361" mass="41077">MRPVGWIVIFAAGVADFLFSLRGKLIGLAFLGFIGITYYQQKRLLNWSQGTMKTLPEHLSPQLTVIAYRMLRQKEQGKRRKKRLQRFLVAYRELVEAMPDIALLTNEDGYLLGFNRRAQETLALSKRLDIGRRIDHLIRVEGIDVFSQAFQQDKPLVVRLLSQENLQLEFLRVPLAQGNILYLARDVTARLDLDARRKAFIDNASHELKTPLTVIMGFSEVLKVQTNLPEQWAMPLAEIHQAAEQMQELVADMLQLATLENLETTLKRSPLCLTAVINSWVEELNQAYPAHIGIVINRVEEIMLWADEKVLHSMVSNLLQNAILHSGSRQPISVTVSVQPQDNVNIIIQDTGIGIDPQHIH</sequence>
<dbReference type="EC" id="2.7.13.3" evidence="2"/>
<dbReference type="GO" id="GO:0016036">
    <property type="term" value="P:cellular response to phosphate starvation"/>
    <property type="evidence" value="ECO:0007669"/>
    <property type="project" value="TreeGrafter"/>
</dbReference>
<dbReference type="CDD" id="cd00082">
    <property type="entry name" value="HisKA"/>
    <property type="match status" value="1"/>
</dbReference>
<organism evidence="9 10">
    <name type="scientific">Suttonella ornithocola</name>
    <dbReference type="NCBI Taxonomy" id="279832"/>
    <lineage>
        <taxon>Bacteria</taxon>
        <taxon>Pseudomonadati</taxon>
        <taxon>Pseudomonadota</taxon>
        <taxon>Gammaproteobacteria</taxon>
        <taxon>Cardiobacteriales</taxon>
        <taxon>Cardiobacteriaceae</taxon>
        <taxon>Suttonella</taxon>
    </lineage>
</organism>
<dbReference type="Proteomes" id="UP000254601">
    <property type="component" value="Unassembled WGS sequence"/>
</dbReference>
<name>A0A380MPF2_9GAMM</name>
<dbReference type="SUPFAM" id="SSF47384">
    <property type="entry name" value="Homodimeric domain of signal transducing histidine kinase"/>
    <property type="match status" value="1"/>
</dbReference>
<evidence type="ECO:0000256" key="2">
    <source>
        <dbReference type="ARBA" id="ARBA00012438"/>
    </source>
</evidence>
<dbReference type="PROSITE" id="PS50109">
    <property type="entry name" value="HIS_KIN"/>
    <property type="match status" value="1"/>
</dbReference>
<keyword evidence="3" id="KW-0597">Phosphoprotein</keyword>
<evidence type="ECO:0000256" key="4">
    <source>
        <dbReference type="ARBA" id="ARBA00022679"/>
    </source>
</evidence>
<keyword evidence="5" id="KW-0418">Kinase</keyword>
<dbReference type="InterPro" id="IPR005467">
    <property type="entry name" value="His_kinase_dom"/>
</dbReference>
<dbReference type="InterPro" id="IPR036097">
    <property type="entry name" value="HisK_dim/P_sf"/>
</dbReference>
<dbReference type="Pfam" id="PF02518">
    <property type="entry name" value="HATPase_c"/>
    <property type="match status" value="1"/>
</dbReference>
<evidence type="ECO:0000256" key="1">
    <source>
        <dbReference type="ARBA" id="ARBA00000085"/>
    </source>
</evidence>